<dbReference type="InterPro" id="IPR048723">
    <property type="entry name" value="OB_PRS7"/>
</dbReference>
<sequence>MQCLGPYSTPIKKTEKEIKEMVKKVNDLCVSGTSSVARCTKIINLHSKDAKYVINVKQVERKASTLIKTPFLPIETCTWIFFFCSFCFVEAQNLYKT</sequence>
<accession>D7TR88</accession>
<evidence type="ECO:0000259" key="1">
    <source>
        <dbReference type="Pfam" id="PF21236"/>
    </source>
</evidence>
<organism evidence="2 3">
    <name type="scientific">Vitis vinifera</name>
    <name type="common">Grape</name>
    <dbReference type="NCBI Taxonomy" id="29760"/>
    <lineage>
        <taxon>Eukaryota</taxon>
        <taxon>Viridiplantae</taxon>
        <taxon>Streptophyta</taxon>
        <taxon>Embryophyta</taxon>
        <taxon>Tracheophyta</taxon>
        <taxon>Spermatophyta</taxon>
        <taxon>Magnoliopsida</taxon>
        <taxon>eudicotyledons</taxon>
        <taxon>Gunneridae</taxon>
        <taxon>Pentapetalae</taxon>
        <taxon>rosids</taxon>
        <taxon>Vitales</taxon>
        <taxon>Vitaceae</taxon>
        <taxon>Viteae</taxon>
        <taxon>Vitis</taxon>
    </lineage>
</organism>
<dbReference type="Proteomes" id="UP000009183">
    <property type="component" value="Chromosome 7"/>
</dbReference>
<dbReference type="eggNOG" id="KOG0729">
    <property type="taxonomic scope" value="Eukaryota"/>
</dbReference>
<dbReference type="InParanoid" id="D7TR88"/>
<name>D7TR88_VITVI</name>
<dbReference type="OrthoDB" id="1937764at2759"/>
<dbReference type="HOGENOM" id="CLU_2350958_0_0_1"/>
<feature type="domain" description="26S proteasome regulatory subunit 7-like OB" evidence="1">
    <location>
        <begin position="35"/>
        <end position="61"/>
    </location>
</feature>
<evidence type="ECO:0000313" key="2">
    <source>
        <dbReference type="EMBL" id="CBI33011.3"/>
    </source>
</evidence>
<keyword evidence="3" id="KW-1185">Reference proteome</keyword>
<dbReference type="Pfam" id="PF21236">
    <property type="entry name" value="OB_PRS7"/>
    <property type="match status" value="1"/>
</dbReference>
<dbReference type="STRING" id="29760.D7TR88"/>
<proteinExistence type="predicted"/>
<protein>
    <recommendedName>
        <fullName evidence="1">26S proteasome regulatory subunit 7-like OB domain-containing protein</fullName>
    </recommendedName>
</protein>
<reference evidence="3" key="1">
    <citation type="journal article" date="2007" name="Nature">
        <title>The grapevine genome sequence suggests ancestral hexaploidization in major angiosperm phyla.</title>
        <authorList>
            <consortium name="The French-Italian Public Consortium for Grapevine Genome Characterization."/>
            <person name="Jaillon O."/>
            <person name="Aury J.-M."/>
            <person name="Noel B."/>
            <person name="Policriti A."/>
            <person name="Clepet C."/>
            <person name="Casagrande A."/>
            <person name="Choisne N."/>
            <person name="Aubourg S."/>
            <person name="Vitulo N."/>
            <person name="Jubin C."/>
            <person name="Vezzi A."/>
            <person name="Legeai F."/>
            <person name="Hugueney P."/>
            <person name="Dasilva C."/>
            <person name="Horner D."/>
            <person name="Mica E."/>
            <person name="Jublot D."/>
            <person name="Poulain J."/>
            <person name="Bruyere C."/>
            <person name="Billault A."/>
            <person name="Segurens B."/>
            <person name="Gouyvenoux M."/>
            <person name="Ugarte E."/>
            <person name="Cattonaro F."/>
            <person name="Anthouard V."/>
            <person name="Vico V."/>
            <person name="Del Fabbro C."/>
            <person name="Alaux M."/>
            <person name="Di Gaspero G."/>
            <person name="Dumas V."/>
            <person name="Felice N."/>
            <person name="Paillard S."/>
            <person name="Juman I."/>
            <person name="Moroldo M."/>
            <person name="Scalabrin S."/>
            <person name="Canaguier A."/>
            <person name="Le Clainche I."/>
            <person name="Malacrida G."/>
            <person name="Durand E."/>
            <person name="Pesole G."/>
            <person name="Laucou V."/>
            <person name="Chatelet P."/>
            <person name="Merdinoglu D."/>
            <person name="Delledonne M."/>
            <person name="Pezzotti M."/>
            <person name="Lecharny A."/>
            <person name="Scarpelli C."/>
            <person name="Artiguenave F."/>
            <person name="Pe M.E."/>
            <person name="Valle G."/>
            <person name="Morgante M."/>
            <person name="Caboche M."/>
            <person name="Adam-Blondon A.-F."/>
            <person name="Weissenbach J."/>
            <person name="Quetier F."/>
            <person name="Wincker P."/>
        </authorList>
    </citation>
    <scope>NUCLEOTIDE SEQUENCE [LARGE SCALE GENOMIC DNA]</scope>
    <source>
        <strain evidence="3">cv. Pinot noir / PN40024</strain>
    </source>
</reference>
<dbReference type="AlphaFoldDB" id="D7TR88"/>
<dbReference type="PaxDb" id="29760-VIT_07s0185g00070.t01"/>
<gene>
    <name evidence="2" type="ordered locus">VIT_07s0185g00070</name>
</gene>
<dbReference type="EMBL" id="FN596013">
    <property type="protein sequence ID" value="CBI33011.3"/>
    <property type="molecule type" value="Genomic_DNA"/>
</dbReference>
<evidence type="ECO:0000313" key="3">
    <source>
        <dbReference type="Proteomes" id="UP000009183"/>
    </source>
</evidence>